<comment type="caution">
    <text evidence="1">The sequence shown here is derived from an EMBL/GenBank/DDBJ whole genome shotgun (WGS) entry which is preliminary data.</text>
</comment>
<proteinExistence type="predicted"/>
<evidence type="ECO:0008006" key="3">
    <source>
        <dbReference type="Google" id="ProtNLM"/>
    </source>
</evidence>
<gene>
    <name evidence="1" type="ORF">AVEN_273829_1</name>
</gene>
<name>A0A4Y2L0G6_ARAVE</name>
<evidence type="ECO:0000313" key="2">
    <source>
        <dbReference type="Proteomes" id="UP000499080"/>
    </source>
</evidence>
<accession>A0A4Y2L0G6</accession>
<protein>
    <recommendedName>
        <fullName evidence="3">DUF4371 domain-containing protein</fullName>
    </recommendedName>
</protein>
<keyword evidence="2" id="KW-1185">Reference proteome</keyword>
<evidence type="ECO:0000313" key="1">
    <source>
        <dbReference type="EMBL" id="GBN08075.1"/>
    </source>
</evidence>
<organism evidence="1 2">
    <name type="scientific">Araneus ventricosus</name>
    <name type="common">Orbweaver spider</name>
    <name type="synonym">Epeira ventricosa</name>
    <dbReference type="NCBI Taxonomy" id="182803"/>
    <lineage>
        <taxon>Eukaryota</taxon>
        <taxon>Metazoa</taxon>
        <taxon>Ecdysozoa</taxon>
        <taxon>Arthropoda</taxon>
        <taxon>Chelicerata</taxon>
        <taxon>Arachnida</taxon>
        <taxon>Araneae</taxon>
        <taxon>Araneomorphae</taxon>
        <taxon>Entelegynae</taxon>
        <taxon>Araneoidea</taxon>
        <taxon>Araneidae</taxon>
        <taxon>Araneus</taxon>
    </lineage>
</organism>
<dbReference type="AlphaFoldDB" id="A0A4Y2L0G6"/>
<dbReference type="Proteomes" id="UP000499080">
    <property type="component" value="Unassembled WGS sequence"/>
</dbReference>
<dbReference type="EMBL" id="BGPR01005228">
    <property type="protein sequence ID" value="GBN08075.1"/>
    <property type="molecule type" value="Genomic_DNA"/>
</dbReference>
<dbReference type="OrthoDB" id="7698397at2759"/>
<reference evidence="1 2" key="1">
    <citation type="journal article" date="2019" name="Sci. Rep.">
        <title>Orb-weaving spider Araneus ventricosus genome elucidates the spidroin gene catalogue.</title>
        <authorList>
            <person name="Kono N."/>
            <person name="Nakamura H."/>
            <person name="Ohtoshi R."/>
            <person name="Moran D.A.P."/>
            <person name="Shinohara A."/>
            <person name="Yoshida Y."/>
            <person name="Fujiwara M."/>
            <person name="Mori M."/>
            <person name="Tomita M."/>
            <person name="Arakawa K."/>
        </authorList>
    </citation>
    <scope>NUCLEOTIDE SEQUENCE [LARGE SCALE GENOMIC DNA]</scope>
</reference>
<sequence length="142" mass="16226">MSVVVRFGDCKKKKATSRYLTSVFLGHTCAEDLMTGFKTALTDLDLKKIIQISMDGPNVNFKFLNNLRKELSNSTSEPVLLHLGSCGSHTLHCAFKATFAETEWNIVVYLRALYNLLKDVPARRQDNMFHTDWGYFQRNCVQ</sequence>